<dbReference type="EMBL" id="QDKL01000001">
    <property type="protein sequence ID" value="RZF23132.1"/>
    <property type="molecule type" value="Genomic_DNA"/>
</dbReference>
<dbReference type="SUPFAM" id="SSF53623">
    <property type="entry name" value="MurD-like peptide ligases, catalytic domain"/>
    <property type="match status" value="1"/>
</dbReference>
<dbReference type="PANTHER" id="PTHR23135">
    <property type="entry name" value="MUR LIGASE FAMILY MEMBER"/>
    <property type="match status" value="1"/>
</dbReference>
<reference evidence="4" key="1">
    <citation type="journal article" date="2019" name="Int. J. Syst. Evol. Microbiol.">
        <title>Halobacteriovorax valvorus sp. nov., a novel prokaryotic predator isolated from coastal seawater of China.</title>
        <authorList>
            <person name="Chen M.-X."/>
        </authorList>
    </citation>
    <scope>NUCLEOTIDE SEQUENCE [LARGE SCALE GENOMIC DNA]</scope>
    <source>
        <strain evidence="4">BL9</strain>
    </source>
</reference>
<dbReference type="InterPro" id="IPR036565">
    <property type="entry name" value="Mur-like_cat_sf"/>
</dbReference>
<dbReference type="Gene3D" id="3.90.190.20">
    <property type="entry name" value="Mur ligase, C-terminal domain"/>
    <property type="match status" value="1"/>
</dbReference>
<name>A0ABY0IJK7_9BACT</name>
<dbReference type="PANTHER" id="PTHR23135:SF4">
    <property type="entry name" value="UDP-N-ACETYLMURAMOYL-L-ALANYL-D-GLUTAMATE--2,6-DIAMINOPIMELATE LIGASE MURE HOMOLOG, CHLOROPLASTIC"/>
    <property type="match status" value="1"/>
</dbReference>
<keyword evidence="3" id="KW-0436">Ligase</keyword>
<comment type="caution">
    <text evidence="3">The sequence shown here is derived from an EMBL/GenBank/DDBJ whole genome shotgun (WGS) entry which is preliminary data.</text>
</comment>
<sequence length="442" mass="50595">MPHQHMNSLISKYNIVTDQFIDLTVNLDQAKKGDIAFYRLYENEKSISLFKQRNEKGNAGLVITNLEVEGLDCLVVELEDFYQLQEELVEVLYPLDREVSLIGVTGTNGKSSVTHLCQLILNRNNFKACCIGTVGIIREDKEIMPSLSATTPSYLDLRRVIYRLNDIDYFCIEVSSHALEQGRVKGMDFSSIGWTNLTQDHLDYHGTMEAYFNAKAKLLNYCENEVIIPSSQAEYFKDKIKYKVAPHVDNKYGEEFNLSYNKDNLDLAFALCDEAVGEELNREIKLELPKGRFNLIRDQENIYIIDYAHTPDALINICRETKSLFKNHHLITIFGCGGDRDRTKRPLMLQAALEYSDSVVVTSDNPRFEDPERIIEDILKDNSNDVDVIVSREDAIKNYVKRYKNPTVVIIAGKGHEEYQDVNGVKSFFSDIEIVKKAIEVL</sequence>
<evidence type="ECO:0000259" key="2">
    <source>
        <dbReference type="Pfam" id="PF08245"/>
    </source>
</evidence>
<dbReference type="InterPro" id="IPR013221">
    <property type="entry name" value="Mur_ligase_cen"/>
</dbReference>
<dbReference type="InterPro" id="IPR004101">
    <property type="entry name" value="Mur_ligase_C"/>
</dbReference>
<feature type="domain" description="Mur ligase C-terminal" evidence="1">
    <location>
        <begin position="291"/>
        <end position="415"/>
    </location>
</feature>
<organism evidence="3 4">
    <name type="scientific">Halobacteriovorax vibrionivorans</name>
    <dbReference type="NCBI Taxonomy" id="2152716"/>
    <lineage>
        <taxon>Bacteria</taxon>
        <taxon>Pseudomonadati</taxon>
        <taxon>Bdellovibrionota</taxon>
        <taxon>Bacteriovoracia</taxon>
        <taxon>Bacteriovoracales</taxon>
        <taxon>Halobacteriovoraceae</taxon>
        <taxon>Halobacteriovorax</taxon>
    </lineage>
</organism>
<protein>
    <submittedName>
        <fullName evidence="3">UDP-N-acetylmuramoyl-L-alanyl-D-glutamate--2, 6-diaminopimelate ligase</fullName>
    </submittedName>
</protein>
<dbReference type="Gene3D" id="3.40.1190.10">
    <property type="entry name" value="Mur-like, catalytic domain"/>
    <property type="match status" value="1"/>
</dbReference>
<dbReference type="Pfam" id="PF02875">
    <property type="entry name" value="Mur_ligase_C"/>
    <property type="match status" value="1"/>
</dbReference>
<gene>
    <name evidence="3" type="ORF">DAY19_05025</name>
</gene>
<dbReference type="Proteomes" id="UP000443582">
    <property type="component" value="Unassembled WGS sequence"/>
</dbReference>
<evidence type="ECO:0000313" key="3">
    <source>
        <dbReference type="EMBL" id="RZF23132.1"/>
    </source>
</evidence>
<evidence type="ECO:0000259" key="1">
    <source>
        <dbReference type="Pfam" id="PF02875"/>
    </source>
</evidence>
<dbReference type="Pfam" id="PF08245">
    <property type="entry name" value="Mur_ligase_M"/>
    <property type="match status" value="1"/>
</dbReference>
<dbReference type="SUPFAM" id="SSF53244">
    <property type="entry name" value="MurD-like peptide ligases, peptide-binding domain"/>
    <property type="match status" value="1"/>
</dbReference>
<evidence type="ECO:0000313" key="4">
    <source>
        <dbReference type="Proteomes" id="UP000443582"/>
    </source>
</evidence>
<proteinExistence type="predicted"/>
<accession>A0ABY0IJK7</accession>
<dbReference type="InterPro" id="IPR036615">
    <property type="entry name" value="Mur_ligase_C_dom_sf"/>
</dbReference>
<dbReference type="GO" id="GO:0016874">
    <property type="term" value="F:ligase activity"/>
    <property type="evidence" value="ECO:0007669"/>
    <property type="project" value="UniProtKB-KW"/>
</dbReference>
<keyword evidence="4" id="KW-1185">Reference proteome</keyword>
<feature type="domain" description="Mur ligase central" evidence="2">
    <location>
        <begin position="104"/>
        <end position="243"/>
    </location>
</feature>